<dbReference type="PANTHER" id="PTHR43722">
    <property type="entry name" value="PROLINE IMINOPEPTIDASE"/>
    <property type="match status" value="1"/>
</dbReference>
<organism evidence="12 13">
    <name type="scientific">Candidatus Dormiibacter inghamiae</name>
    <dbReference type="NCBI Taxonomy" id="3127013"/>
    <lineage>
        <taxon>Bacteria</taxon>
        <taxon>Bacillati</taxon>
        <taxon>Candidatus Dormiibacterota</taxon>
        <taxon>Candidatus Dormibacteria</taxon>
        <taxon>Candidatus Dormibacterales</taxon>
        <taxon>Candidatus Dormibacteraceae</taxon>
        <taxon>Candidatus Dormiibacter</taxon>
    </lineage>
</organism>
<feature type="active site" description="Nucleophile" evidence="9">
    <location>
        <position position="112"/>
    </location>
</feature>
<dbReference type="Pfam" id="PF00561">
    <property type="entry name" value="Abhydrolase_1"/>
    <property type="match status" value="1"/>
</dbReference>
<evidence type="ECO:0000256" key="8">
    <source>
        <dbReference type="PIRNR" id="PIRNR006431"/>
    </source>
</evidence>
<dbReference type="PRINTS" id="PR00111">
    <property type="entry name" value="ABHYDROLASE"/>
</dbReference>
<evidence type="ECO:0000256" key="5">
    <source>
        <dbReference type="ARBA" id="ARBA00022490"/>
    </source>
</evidence>
<dbReference type="InterPro" id="IPR002410">
    <property type="entry name" value="Peptidase_S33"/>
</dbReference>
<dbReference type="RefSeq" id="WP_350340699.1">
    <property type="nucleotide sequence ID" value="NZ_JAEKNQ010000019.1"/>
</dbReference>
<evidence type="ECO:0000256" key="4">
    <source>
        <dbReference type="ARBA" id="ARBA00022438"/>
    </source>
</evidence>
<gene>
    <name evidence="12" type="primary">pip</name>
    <name evidence="12" type="ORF">JF888_04240</name>
</gene>
<dbReference type="Proteomes" id="UP000620075">
    <property type="component" value="Unassembled WGS sequence"/>
</dbReference>
<dbReference type="GO" id="GO:0006508">
    <property type="term" value="P:proteolysis"/>
    <property type="evidence" value="ECO:0007669"/>
    <property type="project" value="UniProtKB-KW"/>
</dbReference>
<dbReference type="PRINTS" id="PR00793">
    <property type="entry name" value="PROAMNOPTASE"/>
</dbReference>
<evidence type="ECO:0000313" key="13">
    <source>
        <dbReference type="Proteomes" id="UP000620075"/>
    </source>
</evidence>
<protein>
    <recommendedName>
        <fullName evidence="8 10">Proline iminopeptidase</fullName>
        <shortName evidence="8">PIP</shortName>
        <ecNumber evidence="8 10">3.4.11.5</ecNumber>
    </recommendedName>
    <alternativeName>
        <fullName evidence="8">Prolyl aminopeptidase</fullName>
    </alternativeName>
</protein>
<dbReference type="EMBL" id="JAEKNQ010000019">
    <property type="protein sequence ID" value="MBJ7602390.1"/>
    <property type="molecule type" value="Genomic_DNA"/>
</dbReference>
<dbReference type="PIRSF" id="PIRSF006431">
    <property type="entry name" value="Pept_S33"/>
    <property type="match status" value="1"/>
</dbReference>
<comment type="catalytic activity">
    <reaction evidence="1 8 10">
        <text>Release of N-terminal proline from a peptide.</text>
        <dbReference type="EC" id="3.4.11.5"/>
    </reaction>
</comment>
<evidence type="ECO:0000259" key="11">
    <source>
        <dbReference type="Pfam" id="PF00561"/>
    </source>
</evidence>
<comment type="similarity">
    <text evidence="3 8 10">Belongs to the peptidase S33 family.</text>
</comment>
<keyword evidence="6 8" id="KW-0645">Protease</keyword>
<keyword evidence="5 8" id="KW-0963">Cytoplasm</keyword>
<dbReference type="GO" id="GO:0004177">
    <property type="term" value="F:aminopeptidase activity"/>
    <property type="evidence" value="ECO:0007669"/>
    <property type="project" value="UniProtKB-UniRule"/>
</dbReference>
<accession>A0A934N6D4</accession>
<dbReference type="InterPro" id="IPR000073">
    <property type="entry name" value="AB_hydrolase_1"/>
</dbReference>
<proteinExistence type="inferred from homology"/>
<dbReference type="AlphaFoldDB" id="A0A934N6D4"/>
<dbReference type="InterPro" id="IPR005944">
    <property type="entry name" value="Pro_iminopeptidase"/>
</dbReference>
<dbReference type="GO" id="GO:0005737">
    <property type="term" value="C:cytoplasm"/>
    <property type="evidence" value="ECO:0007669"/>
    <property type="project" value="UniProtKB-SubCell"/>
</dbReference>
<evidence type="ECO:0000256" key="2">
    <source>
        <dbReference type="ARBA" id="ARBA00004496"/>
    </source>
</evidence>
<keyword evidence="7 8" id="KW-0378">Hydrolase</keyword>
<dbReference type="EC" id="3.4.11.5" evidence="8 10"/>
<dbReference type="Gene3D" id="3.40.50.1820">
    <property type="entry name" value="alpha/beta hydrolase"/>
    <property type="match status" value="1"/>
</dbReference>
<name>A0A934N6D4_9BACT</name>
<comment type="caution">
    <text evidence="12">The sequence shown here is derived from an EMBL/GenBank/DDBJ whole genome shotgun (WGS) entry which is preliminary data.</text>
</comment>
<keyword evidence="4 8" id="KW-0031">Aminopeptidase</keyword>
<feature type="active site" description="Proton donor" evidence="9">
    <location>
        <position position="295"/>
    </location>
</feature>
<evidence type="ECO:0000313" key="12">
    <source>
        <dbReference type="EMBL" id="MBJ7602390.1"/>
    </source>
</evidence>
<evidence type="ECO:0000256" key="9">
    <source>
        <dbReference type="PIRSR" id="PIRSR006431-1"/>
    </source>
</evidence>
<dbReference type="NCBIfam" id="TIGR01249">
    <property type="entry name" value="pro_imino_pep_1"/>
    <property type="match status" value="1"/>
</dbReference>
<feature type="active site" evidence="9">
    <location>
        <position position="267"/>
    </location>
</feature>
<dbReference type="InterPro" id="IPR029058">
    <property type="entry name" value="AB_hydrolase_fold"/>
</dbReference>
<evidence type="ECO:0000256" key="3">
    <source>
        <dbReference type="ARBA" id="ARBA00010088"/>
    </source>
</evidence>
<feature type="domain" description="AB hydrolase-1" evidence="11">
    <location>
        <begin position="35"/>
        <end position="295"/>
    </location>
</feature>
<sequence length="317" mass="35185">MYPDIEPYDQGRLDVGDGNRVYWEASGNPGGKPAVVLHGGPGSGSAPPWRRYFDPVAYRIILFDQRGCGRSTPRASDPAADLSTNTTGHLLADLERLRRYLGIERWLVFGGSWGATLGLAYAEAHPQRVSELILFSVVTTTRREVDWVTHDMRRFFPAEWARFRDGVPAADREGDLVEAYSRLLHDPDPGVHEKAAKDWCDWEDSHVALASNHGPDPRYEDPVFRLGFARLVTHYWRHAAWLEDGQLLREASKLAGIPGAMIQGRLDVSGPPDIAWELAQVWPDSELVLVGDAGHGADCAGTRQALITATNHFCSRP</sequence>
<evidence type="ECO:0000256" key="6">
    <source>
        <dbReference type="ARBA" id="ARBA00022670"/>
    </source>
</evidence>
<evidence type="ECO:0000256" key="7">
    <source>
        <dbReference type="ARBA" id="ARBA00022801"/>
    </source>
</evidence>
<evidence type="ECO:0000256" key="10">
    <source>
        <dbReference type="RuleBase" id="RU003421"/>
    </source>
</evidence>
<comment type="subcellular location">
    <subcellularLocation>
        <location evidence="2 8">Cytoplasm</location>
    </subcellularLocation>
</comment>
<dbReference type="SUPFAM" id="SSF53474">
    <property type="entry name" value="alpha/beta-Hydrolases"/>
    <property type="match status" value="1"/>
</dbReference>
<reference evidence="12 13" key="1">
    <citation type="submission" date="2020-10" db="EMBL/GenBank/DDBJ databases">
        <title>Ca. Dormibacterota MAGs.</title>
        <authorList>
            <person name="Montgomery K."/>
        </authorList>
    </citation>
    <scope>NUCLEOTIDE SEQUENCE [LARGE SCALE GENOMIC DNA]</scope>
    <source>
        <strain evidence="12">SC8811_S16_3</strain>
    </source>
</reference>
<dbReference type="PANTHER" id="PTHR43722:SF1">
    <property type="entry name" value="PROLINE IMINOPEPTIDASE"/>
    <property type="match status" value="1"/>
</dbReference>
<evidence type="ECO:0000256" key="1">
    <source>
        <dbReference type="ARBA" id="ARBA00001585"/>
    </source>
</evidence>